<protein>
    <submittedName>
        <fullName evidence="3">Response regulator</fullName>
    </submittedName>
</protein>
<proteinExistence type="predicted"/>
<dbReference type="SUPFAM" id="SSF52172">
    <property type="entry name" value="CheY-like"/>
    <property type="match status" value="1"/>
</dbReference>
<accession>A0A6G8Q5B1</accession>
<dbReference type="AlphaFoldDB" id="A0A6G8Q5B1"/>
<evidence type="ECO:0000259" key="2">
    <source>
        <dbReference type="PROSITE" id="PS50110"/>
    </source>
</evidence>
<feature type="domain" description="Response regulatory" evidence="2">
    <location>
        <begin position="26"/>
        <end position="142"/>
    </location>
</feature>
<dbReference type="KEGG" id="rub:GBA63_02540"/>
<evidence type="ECO:0000313" key="3">
    <source>
        <dbReference type="EMBL" id="QIN81628.1"/>
    </source>
</evidence>
<dbReference type="Proteomes" id="UP000501452">
    <property type="component" value="Chromosome"/>
</dbReference>
<dbReference type="EMBL" id="CP045119">
    <property type="protein sequence ID" value="QIN81628.1"/>
    <property type="molecule type" value="Genomic_DNA"/>
</dbReference>
<dbReference type="InterPro" id="IPR001789">
    <property type="entry name" value="Sig_transdc_resp-reg_receiver"/>
</dbReference>
<dbReference type="GO" id="GO:0000160">
    <property type="term" value="P:phosphorelay signal transduction system"/>
    <property type="evidence" value="ECO:0007669"/>
    <property type="project" value="InterPro"/>
</dbReference>
<keyword evidence="1" id="KW-0597">Phosphoprotein</keyword>
<name>A0A6G8Q5B1_9ACTN</name>
<dbReference type="InterPro" id="IPR011006">
    <property type="entry name" value="CheY-like_superfamily"/>
</dbReference>
<gene>
    <name evidence="3" type="ORF">GBA63_02540</name>
</gene>
<dbReference type="PROSITE" id="PS50110">
    <property type="entry name" value="RESPONSE_REGULATORY"/>
    <property type="match status" value="1"/>
</dbReference>
<reference evidence="3 4" key="1">
    <citation type="submission" date="2019-10" db="EMBL/GenBank/DDBJ databases">
        <title>Rubrobacter sp nov SCSIO 52090 isolated from a deep-sea sediment in the South China Sea.</title>
        <authorList>
            <person name="Chen R.W."/>
        </authorList>
    </citation>
    <scope>NUCLEOTIDE SEQUENCE [LARGE SCALE GENOMIC DNA]</scope>
    <source>
        <strain evidence="3 4">SCSIO 52909</strain>
    </source>
</reference>
<evidence type="ECO:0000256" key="1">
    <source>
        <dbReference type="PROSITE-ProRule" id="PRU00169"/>
    </source>
</evidence>
<dbReference type="Gene3D" id="3.40.50.2300">
    <property type="match status" value="1"/>
</dbReference>
<feature type="modified residue" description="4-aspartylphosphate" evidence="1">
    <location>
        <position position="75"/>
    </location>
</feature>
<organism evidence="3 4">
    <name type="scientific">Rubrobacter tropicus</name>
    <dbReference type="NCBI Taxonomy" id="2653851"/>
    <lineage>
        <taxon>Bacteria</taxon>
        <taxon>Bacillati</taxon>
        <taxon>Actinomycetota</taxon>
        <taxon>Rubrobacteria</taxon>
        <taxon>Rubrobacterales</taxon>
        <taxon>Rubrobacteraceae</taxon>
        <taxon>Rubrobacter</taxon>
    </lineage>
</organism>
<keyword evidence="4" id="KW-1185">Reference proteome</keyword>
<sequence length="153" mass="16583">MPQPHGVECARHTNEKRGGESVLARRIVAAVEDLLFRSKISETATQLGITASFPRNPKKLDDAIRTSPPDLLILDLNSSRFDPLQVLQTVRSEDETRSVKTVGFLSHVQKDLAVAAKEAGCDRVMARSAFTKDLPKVLAEGEASDTTDEAGVG</sequence>
<dbReference type="SMART" id="SM00448">
    <property type="entry name" value="REC"/>
    <property type="match status" value="1"/>
</dbReference>
<evidence type="ECO:0000313" key="4">
    <source>
        <dbReference type="Proteomes" id="UP000501452"/>
    </source>
</evidence>